<keyword evidence="7" id="KW-0175">Coiled coil</keyword>
<proteinExistence type="inferred from homology"/>
<comment type="similarity">
    <text evidence="9">Belongs to the plant Proton pump-interactor protein family.</text>
</comment>
<name>A0AAU9NA84_9ASTR</name>
<protein>
    <submittedName>
        <fullName evidence="11">Uncharacterized protein</fullName>
    </submittedName>
</protein>
<dbReference type="InterPro" id="IPR055282">
    <property type="entry name" value="PPI1-4"/>
</dbReference>
<organism evidence="11 12">
    <name type="scientific">Lactuca virosa</name>
    <dbReference type="NCBI Taxonomy" id="75947"/>
    <lineage>
        <taxon>Eukaryota</taxon>
        <taxon>Viridiplantae</taxon>
        <taxon>Streptophyta</taxon>
        <taxon>Embryophyta</taxon>
        <taxon>Tracheophyta</taxon>
        <taxon>Spermatophyta</taxon>
        <taxon>Magnoliopsida</taxon>
        <taxon>eudicotyledons</taxon>
        <taxon>Gunneridae</taxon>
        <taxon>Pentapetalae</taxon>
        <taxon>asterids</taxon>
        <taxon>campanulids</taxon>
        <taxon>Asterales</taxon>
        <taxon>Asteraceae</taxon>
        <taxon>Cichorioideae</taxon>
        <taxon>Cichorieae</taxon>
        <taxon>Lactucinae</taxon>
        <taxon>Lactuca</taxon>
    </lineage>
</organism>
<evidence type="ECO:0000256" key="2">
    <source>
        <dbReference type="ARBA" id="ARBA00004389"/>
    </source>
</evidence>
<evidence type="ECO:0000313" key="12">
    <source>
        <dbReference type="Proteomes" id="UP001157418"/>
    </source>
</evidence>
<dbReference type="AlphaFoldDB" id="A0AAU9NA84"/>
<keyword evidence="5" id="KW-0256">Endoplasmic reticulum</keyword>
<reference evidence="11 12" key="1">
    <citation type="submission" date="2022-01" db="EMBL/GenBank/DDBJ databases">
        <authorList>
            <person name="Xiong W."/>
            <person name="Schranz E."/>
        </authorList>
    </citation>
    <scope>NUCLEOTIDE SEQUENCE [LARGE SCALE GENOMIC DNA]</scope>
</reference>
<keyword evidence="8" id="KW-0472">Membrane</keyword>
<keyword evidence="3" id="KW-1003">Cell membrane</keyword>
<dbReference type="PANTHER" id="PTHR32219:SF24">
    <property type="entry name" value="PROTON PUMP-INTERACTOR"/>
    <property type="match status" value="1"/>
</dbReference>
<evidence type="ECO:0000256" key="6">
    <source>
        <dbReference type="ARBA" id="ARBA00022989"/>
    </source>
</evidence>
<keyword evidence="12" id="KW-1185">Reference proteome</keyword>
<evidence type="ECO:0000256" key="8">
    <source>
        <dbReference type="ARBA" id="ARBA00023136"/>
    </source>
</evidence>
<evidence type="ECO:0000256" key="3">
    <source>
        <dbReference type="ARBA" id="ARBA00022475"/>
    </source>
</evidence>
<feature type="region of interest" description="Disordered" evidence="10">
    <location>
        <begin position="190"/>
        <end position="213"/>
    </location>
</feature>
<keyword evidence="4" id="KW-0812">Transmembrane</keyword>
<evidence type="ECO:0000313" key="11">
    <source>
        <dbReference type="EMBL" id="CAH1435104.1"/>
    </source>
</evidence>
<evidence type="ECO:0000256" key="5">
    <source>
        <dbReference type="ARBA" id="ARBA00022824"/>
    </source>
</evidence>
<dbReference type="PANTHER" id="PTHR32219">
    <property type="entry name" value="RNA-BINDING PROTEIN YLMH-RELATED"/>
    <property type="match status" value="1"/>
</dbReference>
<dbReference type="GO" id="GO:0005886">
    <property type="term" value="C:plasma membrane"/>
    <property type="evidence" value="ECO:0007669"/>
    <property type="project" value="UniProtKB-SubCell"/>
</dbReference>
<keyword evidence="6" id="KW-1133">Transmembrane helix</keyword>
<evidence type="ECO:0000256" key="9">
    <source>
        <dbReference type="ARBA" id="ARBA00038080"/>
    </source>
</evidence>
<evidence type="ECO:0000256" key="4">
    <source>
        <dbReference type="ARBA" id="ARBA00022692"/>
    </source>
</evidence>
<comment type="caution">
    <text evidence="11">The sequence shown here is derived from an EMBL/GenBank/DDBJ whole genome shotgun (WGS) entry which is preliminary data.</text>
</comment>
<evidence type="ECO:0000256" key="10">
    <source>
        <dbReference type="SAM" id="MobiDB-lite"/>
    </source>
</evidence>
<evidence type="ECO:0000256" key="1">
    <source>
        <dbReference type="ARBA" id="ARBA00004162"/>
    </source>
</evidence>
<evidence type="ECO:0000256" key="7">
    <source>
        <dbReference type="ARBA" id="ARBA00023054"/>
    </source>
</evidence>
<accession>A0AAU9NA84</accession>
<comment type="subcellular location">
    <subcellularLocation>
        <location evidence="1">Cell membrane</location>
        <topology evidence="1">Single-pass membrane protein</topology>
    </subcellularLocation>
    <subcellularLocation>
        <location evidence="2">Endoplasmic reticulum membrane</location>
        <topology evidence="2">Single-pass membrane protein</topology>
    </subcellularLocation>
</comment>
<sequence length="337" mass="39957">MEEHKECDAIGSQSQKRNHIHRVYFVKFQPFPDEMEKEEAENQYKLLGLAQSSINEDINRLKADELQINRKLNWFSRCDEYIQWKRQEIESLQGCHGKVEPPLPEKDDQKRCHKRLIKEGKLDTEYLQQVQEELLSSKKSGGMNSCGRQELKYLVKSMSQRIQHGNTNSRADEMRIYHETKNVNETREMYTAPESEPHSHWHSRERKSKRDMDCERAMQHKIKIRLDDIEDMKMDLRGRKARVARLKADLELVRKSIGCLHKELEEVNTKRSKTYKRAFELGEQKKGLRYANALIRKGDVVGLKQVCETQVQGFMRQWTNSKAFRDDYEKRKLVSKS</sequence>
<dbReference type="EMBL" id="CAKMRJ010004301">
    <property type="protein sequence ID" value="CAH1435104.1"/>
    <property type="molecule type" value="Genomic_DNA"/>
</dbReference>
<dbReference type="GO" id="GO:0005789">
    <property type="term" value="C:endoplasmic reticulum membrane"/>
    <property type="evidence" value="ECO:0007669"/>
    <property type="project" value="UniProtKB-SubCell"/>
</dbReference>
<dbReference type="Proteomes" id="UP001157418">
    <property type="component" value="Unassembled WGS sequence"/>
</dbReference>
<gene>
    <name evidence="11" type="ORF">LVIROSA_LOCUS21572</name>
</gene>